<feature type="signal peptide" evidence="1">
    <location>
        <begin position="1"/>
        <end position="21"/>
    </location>
</feature>
<feature type="chain" id="PRO_5001696835" evidence="1">
    <location>
        <begin position="22"/>
        <end position="420"/>
    </location>
</feature>
<proteinExistence type="predicted"/>
<dbReference type="EMBL" id="JMIX01000015">
    <property type="protein sequence ID" value="KEO89289.1"/>
    <property type="molecule type" value="Genomic_DNA"/>
</dbReference>
<evidence type="ECO:0000313" key="3">
    <source>
        <dbReference type="Proteomes" id="UP000027866"/>
    </source>
</evidence>
<protein>
    <submittedName>
        <fullName evidence="2">Uncharacterized protein</fullName>
    </submittedName>
</protein>
<dbReference type="OrthoDB" id="9763101at2"/>
<accession>A0A074M7A3</accession>
<sequence>MRVAAASCALALGLAAAGASAQTVDGTLVAAADEDGLAKASLLIEPETISSLGPGLELVASLRIEAAGSETGTGSRSGFSPISAPLVKGDDFRIELDEFYLAIPAGALEFRLGKQEIAWGSIDGARVVDTVSPARLTEGLARDPRPDRIAIWAARVQAIVGRVDLDLVFAPDPTVNQLAEPGAAFFPQAPRFLAGLQPAGPLPPIQREDRGDLVGDATIGARVSYRLDASDLRVSFVRGIDQDGVPVFDGRQIELRHPRRHTIGLEFVRQFGAVVGRLEAAWTPDARFVVAGSLGSEVAEVDRIVGGLGADFSGPWDTYVNVQLIADHVTSDRELVRPRTDVISTLRIQKDFDDNRHALRAEWLNSLSDGDGLVRLELSRRLDDRFALFLGGDIFYGTSRGIFGQFSEGSRILGGIRFAL</sequence>
<gene>
    <name evidence="2" type="ORF">EH32_03940</name>
</gene>
<dbReference type="AlphaFoldDB" id="A0A074M7A3"/>
<dbReference type="RefSeq" id="WP_034906718.1">
    <property type="nucleotide sequence ID" value="NZ_CP017057.1"/>
</dbReference>
<evidence type="ECO:0000256" key="1">
    <source>
        <dbReference type="SAM" id="SignalP"/>
    </source>
</evidence>
<reference evidence="2 3" key="1">
    <citation type="submission" date="2014-04" db="EMBL/GenBank/DDBJ databases">
        <title>A comprehensive comparison of genomes of Erythrobacter spp. Strains.</title>
        <authorList>
            <person name="Zheng Q."/>
        </authorList>
    </citation>
    <scope>NUCLEOTIDE SEQUENCE [LARGE SCALE GENOMIC DNA]</scope>
    <source>
        <strain evidence="2 3">DSM 8509</strain>
    </source>
</reference>
<dbReference type="PATRIC" id="fig|39960.10.peg.2795"/>
<evidence type="ECO:0000313" key="2">
    <source>
        <dbReference type="EMBL" id="KEO89289.1"/>
    </source>
</evidence>
<keyword evidence="3" id="KW-1185">Reference proteome</keyword>
<dbReference type="KEGG" id="elq:Ga0102493_11549"/>
<name>A0A074M7A3_9SPHN</name>
<organism evidence="2 3">
    <name type="scientific">Erythrobacter litoralis</name>
    <dbReference type="NCBI Taxonomy" id="39960"/>
    <lineage>
        <taxon>Bacteria</taxon>
        <taxon>Pseudomonadati</taxon>
        <taxon>Pseudomonadota</taxon>
        <taxon>Alphaproteobacteria</taxon>
        <taxon>Sphingomonadales</taxon>
        <taxon>Erythrobacteraceae</taxon>
        <taxon>Erythrobacter/Porphyrobacter group</taxon>
        <taxon>Erythrobacter</taxon>
    </lineage>
</organism>
<dbReference type="Proteomes" id="UP000027866">
    <property type="component" value="Unassembled WGS sequence"/>
</dbReference>
<comment type="caution">
    <text evidence="2">The sequence shown here is derived from an EMBL/GenBank/DDBJ whole genome shotgun (WGS) entry which is preliminary data.</text>
</comment>
<keyword evidence="1" id="KW-0732">Signal</keyword>